<keyword evidence="1" id="KW-0732">Signal</keyword>
<dbReference type="AlphaFoldDB" id="A0A968KWQ7"/>
<accession>A0A968KWQ7</accession>
<feature type="chain" id="PRO_5037685254" evidence="1">
    <location>
        <begin position="20"/>
        <end position="303"/>
    </location>
</feature>
<evidence type="ECO:0000313" key="3">
    <source>
        <dbReference type="Proteomes" id="UP000778951"/>
    </source>
</evidence>
<keyword evidence="3" id="KW-1185">Reference proteome</keyword>
<comment type="caution">
    <text evidence="2">The sequence shown here is derived from an EMBL/GenBank/DDBJ whole genome shotgun (WGS) entry which is preliminary data.</text>
</comment>
<evidence type="ECO:0000313" key="2">
    <source>
        <dbReference type="EMBL" id="NIZ69517.1"/>
    </source>
</evidence>
<dbReference type="EMBL" id="JAATLM010000001">
    <property type="protein sequence ID" value="NIZ69517.1"/>
    <property type="molecule type" value="Genomic_DNA"/>
</dbReference>
<organism evidence="2 3">
    <name type="scientific">Entomospira culicis</name>
    <dbReference type="NCBI Taxonomy" id="2719989"/>
    <lineage>
        <taxon>Bacteria</taxon>
        <taxon>Pseudomonadati</taxon>
        <taxon>Spirochaetota</taxon>
        <taxon>Spirochaetia</taxon>
        <taxon>Spirochaetales</taxon>
        <taxon>Spirochaetaceae</taxon>
        <taxon>Entomospira</taxon>
    </lineage>
</organism>
<dbReference type="RefSeq" id="WP_167695604.1">
    <property type="nucleotide sequence ID" value="NZ_CP118181.1"/>
</dbReference>
<protein>
    <submittedName>
        <fullName evidence="2">Uncharacterized protein</fullName>
    </submittedName>
</protein>
<sequence length="303" mass="35513">MKKIFMMVLLLWTATTAGSQEVLETEHLEHYGRRFRQALYQGRVPKVNGGMIDFYQLEGYFRKMKPKDAQKIATRHKKSRKGQYGELAMLLYRPISRVFGISYDPEKVSEPNQFFTSSVGLELIMQVMSRYITDEGKLDGKLLHSILDLFDDELLLDVNHYLRPVMMEYIAADLVGYPFKKEDHRQQILDRAMGILLFAYYPYQLTWQESALMWEEVQANPKNLIHKFGNIDYPMYHQVMDRGAKTLAKITNVGTTQADRDAFNAYLLREIFNNDIDQFNQTLNASRAFLRSDELEKKIFLPY</sequence>
<gene>
    <name evidence="2" type="ORF">HCT48_04720</name>
</gene>
<proteinExistence type="predicted"/>
<feature type="signal peptide" evidence="1">
    <location>
        <begin position="1"/>
        <end position="19"/>
    </location>
</feature>
<dbReference type="Proteomes" id="UP000778951">
    <property type="component" value="Unassembled WGS sequence"/>
</dbReference>
<name>A0A968KWQ7_9SPIO</name>
<reference evidence="2" key="1">
    <citation type="submission" date="2020-03" db="EMBL/GenBank/DDBJ databases">
        <title>Spirochaetal bacteria isolated from arthropods constitute a novel genus Entomospira genus novum within the order Spirochaetales.</title>
        <authorList>
            <person name="Grana-Miraglia L."/>
            <person name="Sikutova S."/>
            <person name="Fingerle V."/>
            <person name="Sing A."/>
            <person name="Castillo-Ramirez S."/>
            <person name="Margos G."/>
            <person name="Rudolf I."/>
        </authorList>
    </citation>
    <scope>NUCLEOTIDE SEQUENCE</scope>
    <source>
        <strain evidence="2">BR149</strain>
    </source>
</reference>
<evidence type="ECO:0000256" key="1">
    <source>
        <dbReference type="SAM" id="SignalP"/>
    </source>
</evidence>